<dbReference type="RefSeq" id="WP_012173590.1">
    <property type="nucleotide sequence ID" value="NC_009943.1"/>
</dbReference>
<feature type="domain" description="RCK N-terminal" evidence="3">
    <location>
        <begin position="130"/>
        <end position="245"/>
    </location>
</feature>
<dbReference type="SUPFAM" id="SSF81324">
    <property type="entry name" value="Voltage-gated potassium channels"/>
    <property type="match status" value="1"/>
</dbReference>
<keyword evidence="2" id="KW-0812">Transmembrane</keyword>
<evidence type="ECO:0000256" key="2">
    <source>
        <dbReference type="SAM" id="Phobius"/>
    </source>
</evidence>
<gene>
    <name evidence="5" type="ordered locus">Dole_0161</name>
</gene>
<feature type="domain" description="RCK C-terminal" evidence="4">
    <location>
        <begin position="483"/>
        <end position="565"/>
    </location>
</feature>
<evidence type="ECO:0000259" key="4">
    <source>
        <dbReference type="PROSITE" id="PS51202"/>
    </source>
</evidence>
<dbReference type="HOGENOM" id="CLU_035216_0_0_7"/>
<dbReference type="Gene3D" id="3.30.70.1450">
    <property type="entry name" value="Regulator of K+ conductance, C-terminal domain"/>
    <property type="match status" value="2"/>
</dbReference>
<feature type="domain" description="RCK N-terminal" evidence="3">
    <location>
        <begin position="355"/>
        <end position="468"/>
    </location>
</feature>
<dbReference type="InterPro" id="IPR006037">
    <property type="entry name" value="RCK_C"/>
</dbReference>
<accession>A8ZSQ8</accession>
<feature type="transmembrane region" description="Helical" evidence="2">
    <location>
        <begin position="83"/>
        <end position="109"/>
    </location>
</feature>
<feature type="transmembrane region" description="Helical" evidence="2">
    <location>
        <begin position="21"/>
        <end position="46"/>
    </location>
</feature>
<comment type="subcellular location">
    <subcellularLocation>
        <location evidence="1">Cell membrane</location>
        <topology evidence="1">Multi-pass membrane protein</topology>
    </subcellularLocation>
</comment>
<dbReference type="Pfam" id="PF02254">
    <property type="entry name" value="TrkA_N"/>
    <property type="match status" value="2"/>
</dbReference>
<reference evidence="5 6" key="1">
    <citation type="submission" date="2007-10" db="EMBL/GenBank/DDBJ databases">
        <title>Complete sequence of Desulfococcus oleovorans Hxd3.</title>
        <authorList>
            <consortium name="US DOE Joint Genome Institute"/>
            <person name="Copeland A."/>
            <person name="Lucas S."/>
            <person name="Lapidus A."/>
            <person name="Barry K."/>
            <person name="Glavina del Rio T."/>
            <person name="Dalin E."/>
            <person name="Tice H."/>
            <person name="Pitluck S."/>
            <person name="Kiss H."/>
            <person name="Brettin T."/>
            <person name="Bruce D."/>
            <person name="Detter J.C."/>
            <person name="Han C."/>
            <person name="Schmutz J."/>
            <person name="Larimer F."/>
            <person name="Land M."/>
            <person name="Hauser L."/>
            <person name="Kyrpides N."/>
            <person name="Kim E."/>
            <person name="Wawrik B."/>
            <person name="Richardson P."/>
        </authorList>
    </citation>
    <scope>NUCLEOTIDE SEQUENCE [LARGE SCALE GENOMIC DNA]</scope>
    <source>
        <strain evidence="6">DSM 6200 / JCM 39069 / Hxd3</strain>
    </source>
</reference>
<dbReference type="InterPro" id="IPR036291">
    <property type="entry name" value="NAD(P)-bd_dom_sf"/>
</dbReference>
<dbReference type="PROSITE" id="PS51202">
    <property type="entry name" value="RCK_C"/>
    <property type="match status" value="2"/>
</dbReference>
<dbReference type="PROSITE" id="PS51201">
    <property type="entry name" value="RCK_N"/>
    <property type="match status" value="2"/>
</dbReference>
<dbReference type="AlphaFoldDB" id="A8ZSQ8"/>
<evidence type="ECO:0000313" key="6">
    <source>
        <dbReference type="Proteomes" id="UP000008561"/>
    </source>
</evidence>
<dbReference type="OrthoDB" id="9799090at2"/>
<dbReference type="Gene3D" id="3.40.50.720">
    <property type="entry name" value="NAD(P)-binding Rossmann-like Domain"/>
    <property type="match status" value="2"/>
</dbReference>
<dbReference type="Proteomes" id="UP000008561">
    <property type="component" value="Chromosome"/>
</dbReference>
<proteinExistence type="predicted"/>
<dbReference type="STRING" id="96561.Dole_0161"/>
<dbReference type="InterPro" id="IPR036721">
    <property type="entry name" value="RCK_C_sf"/>
</dbReference>
<sequence>MKTMATQLSLLLQADRRRGNIRLLVKFCLMLACFFVLYSVLFHVLMVYEGRSYSWITGFYWTLTTMSTLGFGDITFTSDIGKVFSVVVLLSGIIFLLVMLPFTFIQFFYAPWLEEQNKARTPRAVAEALSGHVIFTHYDDITIHLIRKLEQHHIRYVLLVADLQAALNLHDQGYHVVVGDLDDPDTYPRLNVDRAALVVVLNDDVVSTNIIYTIREISPDVITVTNADREESLDILKLAGSTHVLQMTRMLGQALARRVYGVSMTANVIGRFDELLIAEASAMRTWLQGKTLAESRLRQVAGVTVVGIWEQGRFIMPGPHSRIGESTVLVLAGTEEQLNLFDRSIAGKMADSHQKGPVLVIGGGRVGTAVADTLKGREVEFRVVEKRSDIASRHAHYIEGSAAEREVLDRAGLQETPAVIITTHDDNLNIYLTIYIRRLRPDVQIISRSSLDRNITTLHRAGANLVLSYSSLLNSTILNLLQPQKMLMLSEGLNMFRAALNEKMVSQALADLSIREQTGCSVMAVKRAGELIVNPDPAIVLEAGDELLLIGLTEAEKTFMERYPPDKK</sequence>
<evidence type="ECO:0000259" key="3">
    <source>
        <dbReference type="PROSITE" id="PS51201"/>
    </source>
</evidence>
<feature type="domain" description="RCK C-terminal" evidence="4">
    <location>
        <begin position="263"/>
        <end position="347"/>
    </location>
</feature>
<dbReference type="PANTHER" id="PTHR43833:SF9">
    <property type="entry name" value="POTASSIUM CHANNEL PROTEIN YUGO-RELATED"/>
    <property type="match status" value="1"/>
</dbReference>
<protein>
    <submittedName>
        <fullName evidence="5">TrkA-N domain protein</fullName>
    </submittedName>
</protein>
<dbReference type="eggNOG" id="COG0569">
    <property type="taxonomic scope" value="Bacteria"/>
</dbReference>
<dbReference type="Pfam" id="PF07885">
    <property type="entry name" value="Ion_trans_2"/>
    <property type="match status" value="1"/>
</dbReference>
<dbReference type="EMBL" id="CP000859">
    <property type="protein sequence ID" value="ABW65971.1"/>
    <property type="molecule type" value="Genomic_DNA"/>
</dbReference>
<keyword evidence="2" id="KW-0472">Membrane</keyword>
<dbReference type="GO" id="GO:0006813">
    <property type="term" value="P:potassium ion transport"/>
    <property type="evidence" value="ECO:0007669"/>
    <property type="project" value="InterPro"/>
</dbReference>
<dbReference type="eggNOG" id="COG0490">
    <property type="taxonomic scope" value="Bacteria"/>
</dbReference>
<dbReference type="Gene3D" id="1.10.287.70">
    <property type="match status" value="1"/>
</dbReference>
<evidence type="ECO:0000313" key="5">
    <source>
        <dbReference type="EMBL" id="ABW65971.1"/>
    </source>
</evidence>
<dbReference type="InterPro" id="IPR003148">
    <property type="entry name" value="RCK_N"/>
</dbReference>
<feature type="transmembrane region" description="Helical" evidence="2">
    <location>
        <begin position="52"/>
        <end position="71"/>
    </location>
</feature>
<dbReference type="eggNOG" id="COG1226">
    <property type="taxonomic scope" value="Bacteria"/>
</dbReference>
<dbReference type="Pfam" id="PF02080">
    <property type="entry name" value="TrkA_C"/>
    <property type="match status" value="2"/>
</dbReference>
<dbReference type="KEGG" id="dol:Dole_0161"/>
<dbReference type="SUPFAM" id="SSF51735">
    <property type="entry name" value="NAD(P)-binding Rossmann-fold domains"/>
    <property type="match status" value="2"/>
</dbReference>
<organism evidence="5 6">
    <name type="scientific">Desulfosudis oleivorans (strain DSM 6200 / JCM 39069 / Hxd3)</name>
    <name type="common">Desulfococcus oleovorans</name>
    <dbReference type="NCBI Taxonomy" id="96561"/>
    <lineage>
        <taxon>Bacteria</taxon>
        <taxon>Pseudomonadati</taxon>
        <taxon>Thermodesulfobacteriota</taxon>
        <taxon>Desulfobacteria</taxon>
        <taxon>Desulfobacterales</taxon>
        <taxon>Desulfosudaceae</taxon>
        <taxon>Desulfosudis</taxon>
    </lineage>
</organism>
<dbReference type="InterPro" id="IPR013099">
    <property type="entry name" value="K_chnl_dom"/>
</dbReference>
<dbReference type="SUPFAM" id="SSF116726">
    <property type="entry name" value="TrkA C-terminal domain-like"/>
    <property type="match status" value="2"/>
</dbReference>
<dbReference type="GO" id="GO:0005886">
    <property type="term" value="C:plasma membrane"/>
    <property type="evidence" value="ECO:0007669"/>
    <property type="project" value="UniProtKB-SubCell"/>
</dbReference>
<dbReference type="GO" id="GO:0008324">
    <property type="term" value="F:monoatomic cation transmembrane transporter activity"/>
    <property type="evidence" value="ECO:0007669"/>
    <property type="project" value="InterPro"/>
</dbReference>
<dbReference type="PANTHER" id="PTHR43833">
    <property type="entry name" value="POTASSIUM CHANNEL PROTEIN 2-RELATED-RELATED"/>
    <property type="match status" value="1"/>
</dbReference>
<name>A8ZSQ8_DESOH</name>
<evidence type="ECO:0000256" key="1">
    <source>
        <dbReference type="ARBA" id="ARBA00004651"/>
    </source>
</evidence>
<keyword evidence="2" id="KW-1133">Transmembrane helix</keyword>
<keyword evidence="6" id="KW-1185">Reference proteome</keyword>
<dbReference type="InterPro" id="IPR050721">
    <property type="entry name" value="Trk_Ktr_HKT_K-transport"/>
</dbReference>